<dbReference type="EMBL" id="APQG01000012">
    <property type="protein sequence ID" value="ENW00921.1"/>
    <property type="molecule type" value="Genomic_DNA"/>
</dbReference>
<dbReference type="Proteomes" id="UP000013251">
    <property type="component" value="Unassembled WGS sequence"/>
</dbReference>
<dbReference type="HOGENOM" id="CLU_142888_2_0_6"/>
<organism evidence="1 2">
    <name type="scientific">Acinetobacter bereziniae LMG 1003 = CIP 70.12</name>
    <dbReference type="NCBI Taxonomy" id="981324"/>
    <lineage>
        <taxon>Bacteria</taxon>
        <taxon>Pseudomonadati</taxon>
        <taxon>Pseudomonadota</taxon>
        <taxon>Gammaproteobacteria</taxon>
        <taxon>Moraxellales</taxon>
        <taxon>Moraxellaceae</taxon>
        <taxon>Acinetobacter</taxon>
    </lineage>
</organism>
<protein>
    <recommendedName>
        <fullName evidence="3">RNA methyltransferase</fullName>
    </recommendedName>
</protein>
<proteinExistence type="predicted"/>
<dbReference type="AlphaFoldDB" id="N9F7R0"/>
<keyword evidence="2" id="KW-1185">Reference proteome</keyword>
<sequence>MATYKQIQEFLKSKHNRSFKSCWIAHVKSDYGLTNRQSPNRQDSNKRVHPCPDIYRSKVEDALRHFKMIP</sequence>
<name>N9F7R0_ACIBZ</name>
<evidence type="ECO:0000313" key="1">
    <source>
        <dbReference type="EMBL" id="ENW00921.1"/>
    </source>
</evidence>
<evidence type="ECO:0008006" key="3">
    <source>
        <dbReference type="Google" id="ProtNLM"/>
    </source>
</evidence>
<gene>
    <name evidence="1" type="ORF">F938_00437</name>
</gene>
<comment type="caution">
    <text evidence="1">The sequence shown here is derived from an EMBL/GenBank/DDBJ whole genome shotgun (WGS) entry which is preliminary data.</text>
</comment>
<evidence type="ECO:0000313" key="2">
    <source>
        <dbReference type="Proteomes" id="UP000013251"/>
    </source>
</evidence>
<accession>N9F7R0</accession>
<dbReference type="OrthoDB" id="6710127at2"/>
<reference evidence="1 2" key="1">
    <citation type="submission" date="2013-02" db="EMBL/GenBank/DDBJ databases">
        <title>The Genome Sequence of Acinetobacter bereziniae CIP 70.12.</title>
        <authorList>
            <consortium name="The Broad Institute Genome Sequencing Platform"/>
            <consortium name="The Broad Institute Genome Sequencing Center for Infectious Disease"/>
            <person name="Cerqueira G."/>
            <person name="Feldgarden M."/>
            <person name="Courvalin P."/>
            <person name="Perichon B."/>
            <person name="Grillot-Courvalin C."/>
            <person name="Clermont D."/>
            <person name="Rocha E."/>
            <person name="Yoon E.-J."/>
            <person name="Nemec A."/>
            <person name="Walker B."/>
            <person name="Young S.K."/>
            <person name="Zeng Q."/>
            <person name="Gargeya S."/>
            <person name="Fitzgerald M."/>
            <person name="Haas B."/>
            <person name="Abouelleil A."/>
            <person name="Alvarado L."/>
            <person name="Arachchi H.M."/>
            <person name="Berlin A.M."/>
            <person name="Chapman S.B."/>
            <person name="Dewar J."/>
            <person name="Goldberg J."/>
            <person name="Griggs A."/>
            <person name="Gujja S."/>
            <person name="Hansen M."/>
            <person name="Howarth C."/>
            <person name="Imamovic A."/>
            <person name="Larimer J."/>
            <person name="McCowan C."/>
            <person name="Murphy C."/>
            <person name="Neiman D."/>
            <person name="Pearson M."/>
            <person name="Priest M."/>
            <person name="Roberts A."/>
            <person name="Saif S."/>
            <person name="Shea T."/>
            <person name="Sisk P."/>
            <person name="Sykes S."/>
            <person name="Wortman J."/>
            <person name="Nusbaum C."/>
            <person name="Birren B."/>
        </authorList>
    </citation>
    <scope>NUCLEOTIDE SEQUENCE [LARGE SCALE GENOMIC DNA]</scope>
    <source>
        <strain evidence="1 2">CIP 70.12</strain>
    </source>
</reference>